<evidence type="ECO:0000259" key="18">
    <source>
        <dbReference type="PROSITE" id="PS51746"/>
    </source>
</evidence>
<dbReference type="PROSITE" id="PS00889">
    <property type="entry name" value="CNMP_BINDING_2"/>
    <property type="match status" value="1"/>
</dbReference>
<feature type="region of interest" description="Disordered" evidence="15">
    <location>
        <begin position="882"/>
        <end position="928"/>
    </location>
</feature>
<sequence>MGDRISKQSSTEVNNQRDEGMTSYHEMSRDRKRRQSASVIEPGKLQLIDNNSDVFSADSMQRTLLRRSTQQHFRPHHVPQIESGLSRQSSLRMTFSAKDDPNSNIATISTPSCFSGKEYEEDMDVEDNQEEESNSGSESDDEDFITETYDEIEVNDWLSEPFTGKAHNEAETFSSLLSPVAGQTRCRKTQWNNTTATNSEEAEDDTDDELNEVQLTPFIRENMPIYEIMQQVQIFRNLSLNQQEQVLKVLKPARFPDGQVIVKQGTRGDRFYMIAKGDAVVTKLAPDSNEERMVTHLHAGHYFGELALIYDDPHTATVRAVGDVELFYLMQSDFQGIGQVHLSLMLQQVPLLARLNARAQDIVLSRLQPANFSDREFIVRQGEEGTRFYMITKGEAIVTERDLSVADSEEKELTRLYEGHVFGEMSLIYQEPRTASVRAIGDVKCLYLNKEDFDECLMSDNFQRFVREEYMEKARRRAMRIRLKQQQTIVQATAATDELKEALIPCVQSISASLSSPLKTTETRKLVTHRLANGQKVVNKYVIKGDLGRGSFGRVKLCQNEQDGQLYAVKIMHKSFTQRMAGKEDSLQDALRREIAILKKLNHPNVVKLIEVIDDPSSEKVYLVQEYVQHSLMEEVQSASGLPQDTARMYLRDLLAGLYYLHYHNIIHFDIKPENILITSGGMAKIADFGTARMILHESDTLSDAKGTPAFMAPEMFNIGATYRGPSVDVWSLGATLYMMVIGRPPWLADNEIKLAERVQQDELCFSFETSEKMDPHLKNLLVRMLTKEPASRISLMDCINHDWVTKEGSDPLPVHLSLILGDKATGKPCNNDEDSVMTISLDESDNAIQRIPEQIDQSLSDCLMKAHWMIKNRLQQDQYKAQTGATQRFDSEGDTRMKQTFKSTSNGSDSSHSVRAGSSRASQNNSEEVSNFISAWRDHKRVLLGVGHTNLSDRILEVLLEQNRMAISADRAMVTEIIMPSAPGSVSMHSNSSLSSFGNVTTVSDPAEMSTDSLEGLERDDFVAQSLPKHSFNRGSLLGHHYQSLPNINSLDEHGSQPTLRRKRSSNSFVDSAIIHPTPTCLLDGSSRALTRHKSAVHLKCNSSSPLQYEKEGDNFIDKLHLDSWCSNSSEAHSANSIMSSENDAKLMKRSLSRKKDFLMVTSEVLMGQDGDYQTRKIMFQARDHDFSVASRAPVSSKRSLSQLVMSETSGCSNPSAVSIGISKSASQNSSDCKYGSSHSLLSSALSESNRSFRSEISRTASQGNADLTELRSKETRDGIDLDGLGVTEINVEDVGEIHCAHDLANEEMNVRNAYSRAGKCLSPRSQFWDKDESDSDYSEVEDAVDVDATFEKLVGGPSDIERVTGEDEDLAPLPEITECCKPESSACLENSVASLISSASSYLTCDQTVQVYVSSQIRENLILGIRSGYAEAKGARASMEDRSLVRAACNLEDFGAGINKQFASLAVFGVFDGHNGFDTASHLQAHLVEIMLSNKKFVSNPRDAVKESCQQIDETILRNQNQSWAPRRLLSYAHHKEVMGRMQSTQNLQPISFSGATGVFAIMMKDKRQDCGSQNGKTLDDGISTKILIGNVGDSRAVLAQSDGLARDITKDHKASDAFEKRRIEASGGFVHNGRLDGILAISRGFGDLAHKQDGHLISDPDVFEHVIGVKDEFLLLASDGLFDVLNSQQAVNLIRRKLRLHGDVQLAAHELILKAQQFLSHDNISVIIVVARTKWNLQTGITRDFLPQHDYCQMQGVNNYISTNPFDPTFSPLTTSAPRNRLAHSDFTYNRVHDLNSSKQNVQTNLIHFENKMLVKSAKAQLVGRQVKIKKRIPTSVIVDGVRREVASLQDELNRLQNQHNKRQIARMDNKIQQRWQIALSIMKNHSMRACRENENLISAREEYQQIINEMKKYVQRCVKMESPTQDVILQNRVQSDQLSGCDWDSLRNSVHTQLLDCHQILSTFDVSNMKTLTPIVRCKKTLKVSCERRQSIVYPFGMDRVASASWTMCEKDCSSFDRHKTPEMSDGEILQQGTLRLKMRRVQVAVPCRIVKLCREVDGNICICGVVVGRVPSSLVSMHQTPEESSAFIELHARVWFIYRKLDGKLGNAANEPMCQQVQFSTIELHSDGDTSQDGNGSVDSDSTSRMKIFRRVGLLADLFRHAHDADIENYIQNTENQLMDEAIRG</sequence>
<dbReference type="InterPro" id="IPR036457">
    <property type="entry name" value="PPM-type-like_dom_sf"/>
</dbReference>
<dbReference type="PROSITE" id="PS00888">
    <property type="entry name" value="CNMP_BINDING_1"/>
    <property type="match status" value="2"/>
</dbReference>
<dbReference type="Pfam" id="PF00069">
    <property type="entry name" value="Pkinase"/>
    <property type="match status" value="1"/>
</dbReference>
<feature type="domain" description="Protein kinase" evidence="16">
    <location>
        <begin position="541"/>
        <end position="805"/>
    </location>
</feature>
<evidence type="ECO:0000256" key="12">
    <source>
        <dbReference type="ARBA" id="ARBA00024113"/>
    </source>
</evidence>
<dbReference type="InterPro" id="IPR014710">
    <property type="entry name" value="RmlC-like_jellyroll"/>
</dbReference>
<dbReference type="InterPro" id="IPR000719">
    <property type="entry name" value="Prot_kinase_dom"/>
</dbReference>
<evidence type="ECO:0000256" key="15">
    <source>
        <dbReference type="SAM" id="MobiDB-lite"/>
    </source>
</evidence>
<evidence type="ECO:0000313" key="20">
    <source>
        <dbReference type="Proteomes" id="UP000053237"/>
    </source>
</evidence>
<feature type="domain" description="PPM-type phosphatase" evidence="18">
    <location>
        <begin position="1428"/>
        <end position="1734"/>
    </location>
</feature>
<keyword evidence="20" id="KW-1185">Reference proteome</keyword>
<evidence type="ECO:0000256" key="14">
    <source>
        <dbReference type="SAM" id="Coils"/>
    </source>
</evidence>
<feature type="compositionally biased region" description="Acidic residues" evidence="15">
    <location>
        <begin position="119"/>
        <end position="143"/>
    </location>
</feature>
<evidence type="ECO:0000256" key="4">
    <source>
        <dbReference type="ARBA" id="ARBA00022535"/>
    </source>
</evidence>
<keyword evidence="11" id="KW-0142">cGMP-binding</keyword>
<dbReference type="GO" id="GO:0030553">
    <property type="term" value="F:cGMP binding"/>
    <property type="evidence" value="ECO:0007669"/>
    <property type="project" value="UniProtKB-KW"/>
</dbReference>
<dbReference type="Proteomes" id="UP000053237">
    <property type="component" value="Unassembled WGS sequence"/>
</dbReference>
<feature type="binding site" evidence="13">
    <location>
        <position position="570"/>
    </location>
    <ligand>
        <name>ATP</name>
        <dbReference type="ChEBI" id="CHEBI:30616"/>
    </ligand>
</feature>
<dbReference type="Pfam" id="PF00481">
    <property type="entry name" value="PP2C"/>
    <property type="match status" value="1"/>
</dbReference>
<dbReference type="STRING" id="65357.A0A024G267"/>
<dbReference type="Gene3D" id="1.10.510.10">
    <property type="entry name" value="Transferase(Phosphotransferase) domain 1"/>
    <property type="match status" value="1"/>
</dbReference>
<dbReference type="OrthoDB" id="68483at2759"/>
<evidence type="ECO:0000259" key="16">
    <source>
        <dbReference type="PROSITE" id="PS50011"/>
    </source>
</evidence>
<feature type="compositionally biased region" description="Polar residues" evidence="15">
    <location>
        <begin position="899"/>
        <end position="914"/>
    </location>
</feature>
<dbReference type="GO" id="GO:0005952">
    <property type="term" value="C:cAMP-dependent protein kinase complex"/>
    <property type="evidence" value="ECO:0007669"/>
    <property type="project" value="TreeGrafter"/>
</dbReference>
<evidence type="ECO:0000256" key="11">
    <source>
        <dbReference type="ARBA" id="ARBA00022992"/>
    </source>
</evidence>
<comment type="cofactor">
    <cofactor evidence="1">
        <name>Mg(2+)</name>
        <dbReference type="ChEBI" id="CHEBI:18420"/>
    </cofactor>
</comment>
<keyword evidence="14" id="KW-0175">Coiled coil</keyword>
<feature type="domain" description="Cyclic nucleotide-binding" evidence="17">
    <location>
        <begin position="351"/>
        <end position="458"/>
    </location>
</feature>
<dbReference type="SUPFAM" id="SSF81606">
    <property type="entry name" value="PP2C-like"/>
    <property type="match status" value="1"/>
</dbReference>
<keyword evidence="9 13" id="KW-0067">ATP-binding</keyword>
<reference evidence="19 20" key="1">
    <citation type="submission" date="2012-05" db="EMBL/GenBank/DDBJ databases">
        <title>Recombination and specialization in a pathogen metapopulation.</title>
        <authorList>
            <person name="Gardiner A."/>
            <person name="Kemen E."/>
            <person name="Schultz-Larsen T."/>
            <person name="MacLean D."/>
            <person name="Van Oosterhout C."/>
            <person name="Jones J.D.G."/>
        </authorList>
    </citation>
    <scope>NUCLEOTIDE SEQUENCE [LARGE SCALE GENOMIC DNA]</scope>
    <source>
        <strain evidence="19 20">Ac Nc2</strain>
    </source>
</reference>
<keyword evidence="3" id="KW-0723">Serine/threonine-protein kinase</keyword>
<dbReference type="GO" id="GO:0004691">
    <property type="term" value="F:cAMP-dependent protein kinase activity"/>
    <property type="evidence" value="ECO:0007669"/>
    <property type="project" value="TreeGrafter"/>
</dbReference>
<dbReference type="GO" id="GO:0046872">
    <property type="term" value="F:metal ion binding"/>
    <property type="evidence" value="ECO:0007669"/>
    <property type="project" value="UniProtKB-KW"/>
</dbReference>
<feature type="compositionally biased region" description="Polar residues" evidence="15">
    <location>
        <begin position="189"/>
        <end position="199"/>
    </location>
</feature>
<dbReference type="PROSITE" id="PS51746">
    <property type="entry name" value="PPM_2"/>
    <property type="match status" value="1"/>
</dbReference>
<evidence type="ECO:0000256" key="8">
    <source>
        <dbReference type="ARBA" id="ARBA00022777"/>
    </source>
</evidence>
<evidence type="ECO:0000256" key="10">
    <source>
        <dbReference type="ARBA" id="ARBA00022842"/>
    </source>
</evidence>
<dbReference type="EMBL" id="CAIX01000008">
    <property type="protein sequence ID" value="CCI40378.1"/>
    <property type="molecule type" value="Genomic_DNA"/>
</dbReference>
<dbReference type="InterPro" id="IPR000595">
    <property type="entry name" value="cNMP-bd_dom"/>
</dbReference>
<dbReference type="SUPFAM" id="SSF51206">
    <property type="entry name" value="cAMP-binding domain-like"/>
    <property type="match status" value="2"/>
</dbReference>
<dbReference type="InterPro" id="IPR017441">
    <property type="entry name" value="Protein_kinase_ATP_BS"/>
</dbReference>
<evidence type="ECO:0000256" key="3">
    <source>
        <dbReference type="ARBA" id="ARBA00022527"/>
    </source>
</evidence>
<evidence type="ECO:0000256" key="6">
    <source>
        <dbReference type="ARBA" id="ARBA00022723"/>
    </source>
</evidence>
<dbReference type="PROSITE" id="PS50011">
    <property type="entry name" value="PROTEIN_KINASE_DOM"/>
    <property type="match status" value="1"/>
</dbReference>
<feature type="region of interest" description="Disordered" evidence="15">
    <location>
        <begin position="96"/>
        <end position="143"/>
    </location>
</feature>
<dbReference type="PROSITE" id="PS50042">
    <property type="entry name" value="CNMP_BINDING_3"/>
    <property type="match status" value="2"/>
</dbReference>
<dbReference type="CDD" id="cd00143">
    <property type="entry name" value="PP2Cc"/>
    <property type="match status" value="1"/>
</dbReference>
<feature type="domain" description="Cyclic nucleotide-binding" evidence="17">
    <location>
        <begin position="234"/>
        <end position="337"/>
    </location>
</feature>
<accession>A0A024G267</accession>
<dbReference type="PROSITE" id="PS00107">
    <property type="entry name" value="PROTEIN_KINASE_ATP"/>
    <property type="match status" value="1"/>
</dbReference>
<dbReference type="CDD" id="cd14008">
    <property type="entry name" value="STKc_LKB1_CaMKK"/>
    <property type="match status" value="1"/>
</dbReference>
<dbReference type="FunFam" id="3.30.200.20:FF:000042">
    <property type="entry name" value="Aurora kinase A"/>
    <property type="match status" value="1"/>
</dbReference>
<dbReference type="SUPFAM" id="SSF56112">
    <property type="entry name" value="Protein kinase-like (PK-like)"/>
    <property type="match status" value="1"/>
</dbReference>
<evidence type="ECO:0000256" key="7">
    <source>
        <dbReference type="ARBA" id="ARBA00022741"/>
    </source>
</evidence>
<feature type="region of interest" description="Disordered" evidence="15">
    <location>
        <begin position="188"/>
        <end position="208"/>
    </location>
</feature>
<keyword evidence="5" id="KW-0808">Transferase</keyword>
<keyword evidence="7 13" id="KW-0547">Nucleotide-binding</keyword>
<feature type="coiled-coil region" evidence="14">
    <location>
        <begin position="1842"/>
        <end position="1869"/>
    </location>
</feature>
<dbReference type="CDD" id="cd00038">
    <property type="entry name" value="CAP_ED"/>
    <property type="match status" value="2"/>
</dbReference>
<dbReference type="Gene3D" id="3.60.40.10">
    <property type="entry name" value="PPM-type phosphatase domain"/>
    <property type="match status" value="1"/>
</dbReference>
<feature type="compositionally biased region" description="Polar residues" evidence="15">
    <location>
        <begin position="102"/>
        <end position="113"/>
    </location>
</feature>
<dbReference type="FunFam" id="2.60.120.10:FF:000105">
    <property type="entry name" value="CAMKK/CAMKK-META protein kinase"/>
    <property type="match status" value="1"/>
</dbReference>
<protein>
    <recommendedName>
        <fullName evidence="12">cGMP-dependent protein kinase</fullName>
    </recommendedName>
</protein>
<keyword evidence="6" id="KW-0479">Metal-binding</keyword>
<keyword evidence="10" id="KW-0460">Magnesium</keyword>
<gene>
    <name evidence="19" type="ORF">BN9_011620</name>
</gene>
<dbReference type="GO" id="GO:0005524">
    <property type="term" value="F:ATP binding"/>
    <property type="evidence" value="ECO:0007669"/>
    <property type="project" value="UniProtKB-UniRule"/>
</dbReference>
<dbReference type="SMART" id="SM00220">
    <property type="entry name" value="S_TKc"/>
    <property type="match status" value="1"/>
</dbReference>
<evidence type="ECO:0000256" key="1">
    <source>
        <dbReference type="ARBA" id="ARBA00001946"/>
    </source>
</evidence>
<keyword evidence="2" id="KW-0963">Cytoplasm</keyword>
<keyword evidence="4" id="KW-0140">cGMP</keyword>
<dbReference type="FunFam" id="1.10.510.10:FF:000571">
    <property type="entry name" value="Maternal embryonic leucine zipper kinase"/>
    <property type="match status" value="1"/>
</dbReference>
<organism evidence="19 20">
    <name type="scientific">Albugo candida</name>
    <dbReference type="NCBI Taxonomy" id="65357"/>
    <lineage>
        <taxon>Eukaryota</taxon>
        <taxon>Sar</taxon>
        <taxon>Stramenopiles</taxon>
        <taxon>Oomycota</taxon>
        <taxon>Peronosporomycetes</taxon>
        <taxon>Albuginales</taxon>
        <taxon>Albuginaceae</taxon>
        <taxon>Albugo</taxon>
    </lineage>
</organism>
<proteinExistence type="predicted"/>
<name>A0A024G267_9STRA</name>
<evidence type="ECO:0000256" key="2">
    <source>
        <dbReference type="ARBA" id="ARBA00022490"/>
    </source>
</evidence>
<dbReference type="InterPro" id="IPR018490">
    <property type="entry name" value="cNMP-bd_dom_sf"/>
</dbReference>
<evidence type="ECO:0000256" key="5">
    <source>
        <dbReference type="ARBA" id="ARBA00022679"/>
    </source>
</evidence>
<evidence type="ECO:0000256" key="9">
    <source>
        <dbReference type="ARBA" id="ARBA00022840"/>
    </source>
</evidence>
<dbReference type="InParanoid" id="A0A024G267"/>
<dbReference type="Pfam" id="PF00027">
    <property type="entry name" value="cNMP_binding"/>
    <property type="match status" value="2"/>
</dbReference>
<dbReference type="SMART" id="SM00332">
    <property type="entry name" value="PP2Cc"/>
    <property type="match status" value="1"/>
</dbReference>
<dbReference type="PANTHER" id="PTHR24353:SF37">
    <property type="entry name" value="CAMP-DEPENDENT PROTEIN KINASE CATALYTIC SUBUNIT PRKX"/>
    <property type="match status" value="1"/>
</dbReference>
<dbReference type="PROSITE" id="PS00108">
    <property type="entry name" value="PROTEIN_KINASE_ST"/>
    <property type="match status" value="1"/>
</dbReference>
<comment type="caution">
    <text evidence="19">The sequence shown here is derived from an EMBL/GenBank/DDBJ whole genome shotgun (WGS) entry which is preliminary data.</text>
</comment>
<dbReference type="SMART" id="SM00100">
    <property type="entry name" value="cNMP"/>
    <property type="match status" value="2"/>
</dbReference>
<dbReference type="InterPro" id="IPR018488">
    <property type="entry name" value="cNMP-bd_CS"/>
</dbReference>
<keyword evidence="8" id="KW-0418">Kinase</keyword>
<evidence type="ECO:0000313" key="19">
    <source>
        <dbReference type="EMBL" id="CCI40378.1"/>
    </source>
</evidence>
<dbReference type="InterPro" id="IPR001932">
    <property type="entry name" value="PPM-type_phosphatase-like_dom"/>
</dbReference>
<evidence type="ECO:0000259" key="17">
    <source>
        <dbReference type="PROSITE" id="PS50042"/>
    </source>
</evidence>
<evidence type="ECO:0000256" key="13">
    <source>
        <dbReference type="PROSITE-ProRule" id="PRU10141"/>
    </source>
</evidence>
<dbReference type="InterPro" id="IPR008271">
    <property type="entry name" value="Ser/Thr_kinase_AS"/>
</dbReference>
<dbReference type="InterPro" id="IPR011009">
    <property type="entry name" value="Kinase-like_dom_sf"/>
</dbReference>
<dbReference type="Gene3D" id="2.60.120.10">
    <property type="entry name" value="Jelly Rolls"/>
    <property type="match status" value="2"/>
</dbReference>
<feature type="region of interest" description="Disordered" evidence="15">
    <location>
        <begin position="1"/>
        <end position="44"/>
    </location>
</feature>
<dbReference type="PANTHER" id="PTHR24353">
    <property type="entry name" value="CYCLIC NUCLEOTIDE-DEPENDENT PROTEIN KINASE"/>
    <property type="match status" value="1"/>
</dbReference>